<reference evidence="3" key="1">
    <citation type="journal article" date="2019" name="Int. J. Syst. Evol. Microbiol.">
        <title>The Global Catalogue of Microorganisms (GCM) 10K type strain sequencing project: providing services to taxonomists for standard genome sequencing and annotation.</title>
        <authorList>
            <consortium name="The Broad Institute Genomics Platform"/>
            <consortium name="The Broad Institute Genome Sequencing Center for Infectious Disease"/>
            <person name="Wu L."/>
            <person name="Ma J."/>
        </authorList>
    </citation>
    <scope>NUCLEOTIDE SEQUENCE [LARGE SCALE GENOMIC DNA]</scope>
    <source>
        <strain evidence="3">JCM 17805</strain>
    </source>
</reference>
<dbReference type="SUPFAM" id="SSF47162">
    <property type="entry name" value="Apolipoprotein"/>
    <property type="match status" value="1"/>
</dbReference>
<protein>
    <submittedName>
        <fullName evidence="2">Uncharacterized protein</fullName>
    </submittedName>
</protein>
<dbReference type="RefSeq" id="WP_345196957.1">
    <property type="nucleotide sequence ID" value="NZ_BAABFL010000416.1"/>
</dbReference>
<keyword evidence="1" id="KW-0175">Coiled coil</keyword>
<accession>A0ABP8V5N6</accession>
<evidence type="ECO:0000313" key="3">
    <source>
        <dbReference type="Proteomes" id="UP001500604"/>
    </source>
</evidence>
<keyword evidence="3" id="KW-1185">Reference proteome</keyword>
<dbReference type="EMBL" id="BAABFL010000416">
    <property type="protein sequence ID" value="GAA4650729.1"/>
    <property type="molecule type" value="Genomic_DNA"/>
</dbReference>
<feature type="coiled-coil region" evidence="1">
    <location>
        <begin position="4"/>
        <end position="45"/>
    </location>
</feature>
<dbReference type="Proteomes" id="UP001500604">
    <property type="component" value="Unassembled WGS sequence"/>
</dbReference>
<sequence length="89" mass="10610">MTTMKEYKAHRKALKKQIEETRALLERLEAELEEDRHEMQHEEVDHLEEYIEKAQPHIGDFRTLTQTAMEDLGKSVHRLVDVIRGQKKD</sequence>
<evidence type="ECO:0000256" key="1">
    <source>
        <dbReference type="SAM" id="Coils"/>
    </source>
</evidence>
<proteinExistence type="predicted"/>
<gene>
    <name evidence="2" type="ORF">GCM10023116_30120</name>
</gene>
<evidence type="ECO:0000313" key="2">
    <source>
        <dbReference type="EMBL" id="GAA4650729.1"/>
    </source>
</evidence>
<organism evidence="2 3">
    <name type="scientific">Kistimonas scapharcae</name>
    <dbReference type="NCBI Taxonomy" id="1036133"/>
    <lineage>
        <taxon>Bacteria</taxon>
        <taxon>Pseudomonadati</taxon>
        <taxon>Pseudomonadota</taxon>
        <taxon>Gammaproteobacteria</taxon>
        <taxon>Oceanospirillales</taxon>
        <taxon>Endozoicomonadaceae</taxon>
        <taxon>Kistimonas</taxon>
    </lineage>
</organism>
<name>A0ABP8V5N6_9GAMM</name>
<comment type="caution">
    <text evidence="2">The sequence shown here is derived from an EMBL/GenBank/DDBJ whole genome shotgun (WGS) entry which is preliminary data.</text>
</comment>